<organism evidence="1 2">
    <name type="scientific">Pseudomonas zeae</name>
    <dbReference type="NCBI Taxonomy" id="2745510"/>
    <lineage>
        <taxon>Bacteria</taxon>
        <taxon>Pseudomonadati</taxon>
        <taxon>Pseudomonadota</taxon>
        <taxon>Gammaproteobacteria</taxon>
        <taxon>Pseudomonadales</taxon>
        <taxon>Pseudomonadaceae</taxon>
        <taxon>Pseudomonas</taxon>
    </lineage>
</organism>
<sequence>MEQGMRAAALTSLVLFLLHCLVTQIRRVRKWRLDVQTDFEAALQRLNIDSYDFLANRNTPPGMRRPPDVYRILRDQQGRYFLYLHSGANPGVFHALTEERALLAAKLNG</sequence>
<protein>
    <submittedName>
        <fullName evidence="1">Uncharacterized protein</fullName>
    </submittedName>
</protein>
<dbReference type="AlphaFoldDB" id="A0A9E6T9A4"/>
<evidence type="ECO:0000313" key="2">
    <source>
        <dbReference type="Proteomes" id="UP000627092"/>
    </source>
</evidence>
<accession>A0A9E6T9A4</accession>
<name>A0A9E6T9A4_9PSED</name>
<dbReference type="EMBL" id="CP077090">
    <property type="protein sequence ID" value="QXI09398.1"/>
    <property type="molecule type" value="Genomic_DNA"/>
</dbReference>
<gene>
    <name evidence="1" type="ORF">HU754_016230</name>
</gene>
<dbReference type="RefSeq" id="WP_093433085.1">
    <property type="nucleotide sequence ID" value="NZ_CP077090.1"/>
</dbReference>
<reference evidence="1" key="1">
    <citation type="journal article" date="2020" name="Microorganisms">
        <title>Reliable Identification of Environmental Pseudomonas Isolates Using the rpoD Gene.</title>
        <authorList>
            <consortium name="The Broad Institute Genome Sequencing Platform"/>
            <person name="Girard L."/>
            <person name="Lood C."/>
            <person name="Rokni-Zadeh H."/>
            <person name="van Noort V."/>
            <person name="Lavigne R."/>
            <person name="De Mot R."/>
        </authorList>
    </citation>
    <scope>NUCLEOTIDE SEQUENCE</scope>
    <source>
        <strain evidence="1">OE 48.2</strain>
    </source>
</reference>
<proteinExistence type="predicted"/>
<reference evidence="1" key="2">
    <citation type="journal article" date="2021" name="Microorganisms">
        <title>The Ever-Expanding Pseudomonas Genus: Description of 43 New Species and Partition of the Pseudomonas putida Group.</title>
        <authorList>
            <person name="Girard L."/>
            <person name="Lood C."/>
            <person name="Hofte M."/>
            <person name="Vandamme P."/>
            <person name="Rokni-Zadeh H."/>
            <person name="van Noort V."/>
            <person name="Lavigne R."/>
            <person name="De Mot R."/>
        </authorList>
    </citation>
    <scope>NUCLEOTIDE SEQUENCE</scope>
    <source>
        <strain evidence="1">OE 48.2</strain>
    </source>
</reference>
<dbReference type="KEGG" id="pze:HU754_016230"/>
<evidence type="ECO:0000313" key="1">
    <source>
        <dbReference type="EMBL" id="QXI09398.1"/>
    </source>
</evidence>
<dbReference type="Proteomes" id="UP000627092">
    <property type="component" value="Chromosome"/>
</dbReference>